<reference evidence="2" key="1">
    <citation type="journal article" date="2019" name="Int. J. Syst. Evol. Microbiol.">
        <title>The Global Catalogue of Microorganisms (GCM) 10K type strain sequencing project: providing services to taxonomists for standard genome sequencing and annotation.</title>
        <authorList>
            <consortium name="The Broad Institute Genomics Platform"/>
            <consortium name="The Broad Institute Genome Sequencing Center for Infectious Disease"/>
            <person name="Wu L."/>
            <person name="Ma J."/>
        </authorList>
    </citation>
    <scope>NUCLEOTIDE SEQUENCE [LARGE SCALE GENOMIC DNA]</scope>
    <source>
        <strain evidence="2">JCM 12763</strain>
    </source>
</reference>
<dbReference type="InterPro" id="IPR023393">
    <property type="entry name" value="START-like_dom_sf"/>
</dbReference>
<accession>A0ABW1M4Y3</accession>
<name>A0ABW1M4Y3_9ACTN</name>
<comment type="caution">
    <text evidence="1">The sequence shown here is derived from an EMBL/GenBank/DDBJ whole genome shotgun (WGS) entry which is preliminary data.</text>
</comment>
<dbReference type="EMBL" id="JBHSPT010000058">
    <property type="protein sequence ID" value="MFC6058439.1"/>
    <property type="molecule type" value="Genomic_DNA"/>
</dbReference>
<dbReference type="SUPFAM" id="SSF55961">
    <property type="entry name" value="Bet v1-like"/>
    <property type="match status" value="1"/>
</dbReference>
<protein>
    <submittedName>
        <fullName evidence="1">SRPBCC family protein</fullName>
    </submittedName>
</protein>
<evidence type="ECO:0000313" key="1">
    <source>
        <dbReference type="EMBL" id="MFC6058439.1"/>
    </source>
</evidence>
<dbReference type="Proteomes" id="UP001596242">
    <property type="component" value="Unassembled WGS sequence"/>
</dbReference>
<keyword evidence="2" id="KW-1185">Reference proteome</keyword>
<dbReference type="Pfam" id="PF10604">
    <property type="entry name" value="Polyketide_cyc2"/>
    <property type="match status" value="1"/>
</dbReference>
<dbReference type="Gene3D" id="3.30.530.20">
    <property type="match status" value="1"/>
</dbReference>
<proteinExistence type="predicted"/>
<organism evidence="1 2">
    <name type="scientific">Streptomyces pratens</name>
    <dbReference type="NCBI Taxonomy" id="887456"/>
    <lineage>
        <taxon>Bacteria</taxon>
        <taxon>Bacillati</taxon>
        <taxon>Actinomycetota</taxon>
        <taxon>Actinomycetes</taxon>
        <taxon>Kitasatosporales</taxon>
        <taxon>Streptomycetaceae</taxon>
        <taxon>Streptomyces</taxon>
    </lineage>
</organism>
<dbReference type="CDD" id="cd07812">
    <property type="entry name" value="SRPBCC"/>
    <property type="match status" value="1"/>
</dbReference>
<sequence length="174" mass="19542">MAVRRHLIRTSPQTVWDVLADGSRYADWVVGTSSSKPVRGQWPRLGAAIRYEARLGPVRLSNETVVRRCEWGKTLELEAWEGAFGTARIAVELRPWGEECLVIVDEHPLRGLGGRLRNLVVEALLQVRHRAMLARLTELCETEAAEWERRRPLGQVVAPEPGHNGTRARLGDAP</sequence>
<dbReference type="InterPro" id="IPR019587">
    <property type="entry name" value="Polyketide_cyclase/dehydratase"/>
</dbReference>
<evidence type="ECO:0000313" key="2">
    <source>
        <dbReference type="Proteomes" id="UP001596242"/>
    </source>
</evidence>
<dbReference type="RefSeq" id="WP_386401189.1">
    <property type="nucleotide sequence ID" value="NZ_JBHSPT010000058.1"/>
</dbReference>
<gene>
    <name evidence="1" type="ORF">ACFP50_24225</name>
</gene>